<dbReference type="RefSeq" id="WP_066560820.1">
    <property type="nucleotide sequence ID" value="NZ_JAJEQN010000015.1"/>
</dbReference>
<dbReference type="Pfam" id="PF12784">
    <property type="entry name" value="PDDEXK_2"/>
    <property type="match status" value="1"/>
</dbReference>
<sequence>MLCFDLYKDSRYYRSFVLKDEETNEIYRQTFKISFFELRKAVSELSQTKEVETFELSGLTARDQWALFINSGQQEVYEKLVEENKTFEEAYERLKKASSDETLMAMYRNREKAIRDWNDSINSARKDGVQQGVQLGEQRVNMLYERLLKENRGSEIPKAIADPTFRTKLFNEYGI</sequence>
<comment type="caution">
    <text evidence="1">The sequence shown here is derived from an EMBL/GenBank/DDBJ whole genome shotgun (WGS) entry which is preliminary data.</text>
</comment>
<dbReference type="EMBL" id="JAJEQN010000015">
    <property type="protein sequence ID" value="MCC2221464.1"/>
    <property type="molecule type" value="Genomic_DNA"/>
</dbReference>
<evidence type="ECO:0000313" key="1">
    <source>
        <dbReference type="EMBL" id="MCC2221464.1"/>
    </source>
</evidence>
<organism evidence="1 2">
    <name type="scientific">Anthropogastromicrobium aceti</name>
    <dbReference type="NCBI Taxonomy" id="2981768"/>
    <lineage>
        <taxon>Bacteria</taxon>
        <taxon>Bacillati</taxon>
        <taxon>Bacillota</taxon>
        <taxon>Clostridia</taxon>
        <taxon>Lachnospirales</taxon>
        <taxon>Lachnospiraceae</taxon>
        <taxon>Anthropogastromicrobium</taxon>
    </lineage>
</organism>
<reference evidence="1 2" key="1">
    <citation type="submission" date="2021-10" db="EMBL/GenBank/DDBJ databases">
        <title>Anaerobic single-cell dispensing facilitates the cultivation of human gut bacteria.</title>
        <authorList>
            <person name="Afrizal A."/>
        </authorList>
    </citation>
    <scope>NUCLEOTIDE SEQUENCE [LARGE SCALE GENOMIC DNA]</scope>
    <source>
        <strain evidence="1 2">CLA-AA-H224</strain>
    </source>
</reference>
<gene>
    <name evidence="1" type="ORF">LKD48_07410</name>
</gene>
<name>A0AAE3E443_9FIRM</name>
<keyword evidence="2" id="KW-1185">Reference proteome</keyword>
<dbReference type="Proteomes" id="UP001198200">
    <property type="component" value="Unassembled WGS sequence"/>
</dbReference>
<dbReference type="AlphaFoldDB" id="A0AAE3E443"/>
<evidence type="ECO:0000313" key="2">
    <source>
        <dbReference type="Proteomes" id="UP001198200"/>
    </source>
</evidence>
<accession>A0AAE3E443</accession>
<proteinExistence type="predicted"/>
<protein>
    <submittedName>
        <fullName evidence="1">Rpn family recombination-promoting nuclease/putative transposase</fullName>
    </submittedName>
</protein>